<sequence>MQGNQNLTPSQLHLLQSQAHIPQVIKQEVSFLNKSDQENSQQLLDEGDEHMYDDEEDLEEEEEEDYHQLEGDSIHDNHNIISHESNIQSLPFRHPQQYKENSDSPQQNINNNTGSHNQSPQVPIFSGHHAQSTQNQSQQLDLEEIMLKLRQITQSLKPPKLQNVTMQGNAEQEQLDQFWEWLQNTLSLDRFKMMAENIEKLGEGQQMQKARDIELLALKLDIEQAHEINRGKEYNIIKKQ</sequence>
<proteinExistence type="predicted"/>
<name>A0A078A1I6_STYLE</name>
<evidence type="ECO:0000313" key="2">
    <source>
        <dbReference type="EMBL" id="CDW75970.1"/>
    </source>
</evidence>
<dbReference type="Proteomes" id="UP000039865">
    <property type="component" value="Unassembled WGS sequence"/>
</dbReference>
<dbReference type="InParanoid" id="A0A078A1I6"/>
<organism evidence="2 3">
    <name type="scientific">Stylonychia lemnae</name>
    <name type="common">Ciliate</name>
    <dbReference type="NCBI Taxonomy" id="5949"/>
    <lineage>
        <taxon>Eukaryota</taxon>
        <taxon>Sar</taxon>
        <taxon>Alveolata</taxon>
        <taxon>Ciliophora</taxon>
        <taxon>Intramacronucleata</taxon>
        <taxon>Spirotrichea</taxon>
        <taxon>Stichotrichia</taxon>
        <taxon>Sporadotrichida</taxon>
        <taxon>Oxytrichidae</taxon>
        <taxon>Stylonychinae</taxon>
        <taxon>Stylonychia</taxon>
    </lineage>
</organism>
<feature type="compositionally biased region" description="Polar residues" evidence="1">
    <location>
        <begin position="103"/>
        <end position="121"/>
    </location>
</feature>
<gene>
    <name evidence="2" type="primary">Contig5380.g251</name>
    <name evidence="2" type="ORF">STYLEM_4966</name>
</gene>
<keyword evidence="3" id="KW-1185">Reference proteome</keyword>
<dbReference type="EMBL" id="CCKQ01004818">
    <property type="protein sequence ID" value="CDW75970.1"/>
    <property type="molecule type" value="Genomic_DNA"/>
</dbReference>
<evidence type="ECO:0000256" key="1">
    <source>
        <dbReference type="SAM" id="MobiDB-lite"/>
    </source>
</evidence>
<dbReference type="AlphaFoldDB" id="A0A078A1I6"/>
<reference evidence="2 3" key="1">
    <citation type="submission" date="2014-06" db="EMBL/GenBank/DDBJ databases">
        <authorList>
            <person name="Swart Estienne"/>
        </authorList>
    </citation>
    <scope>NUCLEOTIDE SEQUENCE [LARGE SCALE GENOMIC DNA]</scope>
    <source>
        <strain evidence="2 3">130c</strain>
    </source>
</reference>
<feature type="region of interest" description="Disordered" evidence="1">
    <location>
        <begin position="96"/>
        <end position="137"/>
    </location>
</feature>
<accession>A0A078A1I6</accession>
<protein>
    <submittedName>
        <fullName evidence="2">Uncharacterized protein</fullName>
    </submittedName>
</protein>
<evidence type="ECO:0000313" key="3">
    <source>
        <dbReference type="Proteomes" id="UP000039865"/>
    </source>
</evidence>